<keyword evidence="1" id="KW-0614">Plasmid</keyword>
<evidence type="ECO:0000313" key="1">
    <source>
        <dbReference type="EMBL" id="AXH60202.1"/>
    </source>
</evidence>
<sequence length="300" mass="33868">MIKSEKRKDLIMFNFALAWPEEVYEHYSYGHCMHLAAALNRKLGWEIQLTMQPAEGPHSTYVEHAWVTDPSGMYCLDSDGIYPMEKNGFIGAWNPIHTSLSESELKEFTRLGSGPFTDAEWDESVQKAIVIAEKYYPLKKLAELLSKTDVSPSPEGIASEITPSDLPLLYHGTTRRQWREKHENPSYLNLTSSLSDAQQYADEWVESETDDYGDCDPIVVRISPIALIKLLKKPGVTLEPDWGWVEGQQHDAKKNGGAFTDADATWQNSLEKCSGLGIQGFQDKFKIAFWNVSETTLELG</sequence>
<dbReference type="Proteomes" id="UP000006426">
    <property type="component" value="Plasmid pmppla107"/>
</dbReference>
<accession>A0AAD0VAB0</accession>
<protein>
    <submittedName>
        <fullName evidence="1">Uncharacterized protein</fullName>
    </submittedName>
</protein>
<gene>
    <name evidence="1" type="ORF">PLA107_034005</name>
</gene>
<name>A0AAD0VAB0_PSEAV</name>
<dbReference type="EMBL" id="CP031226">
    <property type="protein sequence ID" value="AXH60202.1"/>
    <property type="molecule type" value="Genomic_DNA"/>
</dbReference>
<reference evidence="1 2" key="1">
    <citation type="journal article" date="2011" name="PLoS Pathog.">
        <title>Dynamic evolution of pathogenicity revealed by sequencing and comparative genomics of 19 Pseudomonas syringae isolates.</title>
        <authorList>
            <person name="Baltrus D.A."/>
            <person name="Nishimura M.T."/>
            <person name="Romanchuk A."/>
            <person name="Chang J.H."/>
            <person name="Mukhtar M.S."/>
            <person name="Cherkis K."/>
            <person name="Roach J."/>
            <person name="Grant S.R."/>
            <person name="Jones C.D."/>
            <person name="Dangl J.L."/>
        </authorList>
    </citation>
    <scope>NUCLEOTIDE SEQUENCE [LARGE SCALE GENOMIC DNA]</scope>
    <source>
        <strain evidence="1 2">M301315</strain>
    </source>
</reference>
<dbReference type="AlphaFoldDB" id="A0AAD0VAB0"/>
<geneLocation type="plasmid" evidence="2">
    <name>pmppla107</name>
</geneLocation>
<evidence type="ECO:0000313" key="2">
    <source>
        <dbReference type="Proteomes" id="UP000006426"/>
    </source>
</evidence>
<proteinExistence type="predicted"/>
<organism evidence="1 2">
    <name type="scientific">Pseudomonas amygdali pv. lachrymans str. M301315</name>
    <dbReference type="NCBI Taxonomy" id="629260"/>
    <lineage>
        <taxon>Bacteria</taxon>
        <taxon>Pseudomonadati</taxon>
        <taxon>Pseudomonadota</taxon>
        <taxon>Gammaproteobacteria</taxon>
        <taxon>Pseudomonadales</taxon>
        <taxon>Pseudomonadaceae</taxon>
        <taxon>Pseudomonas</taxon>
        <taxon>Pseudomonas amygdali</taxon>
    </lineage>
</organism>